<dbReference type="PANTHER" id="PTHR48059:SF4">
    <property type="entry name" value="POLYGALACTURONASE INHIBITOR 1-RELATED"/>
    <property type="match status" value="1"/>
</dbReference>
<evidence type="ECO:0000313" key="8">
    <source>
        <dbReference type="Proteomes" id="UP001188597"/>
    </source>
</evidence>
<dbReference type="PANTHER" id="PTHR48059">
    <property type="entry name" value="POLYGALACTURONASE INHIBITOR 1"/>
    <property type="match status" value="1"/>
</dbReference>
<keyword evidence="3" id="KW-0677">Repeat</keyword>
<dbReference type="FunFam" id="3.80.10.10:FF:000348">
    <property type="entry name" value="Polygalacturonase inhibitor 1"/>
    <property type="match status" value="1"/>
</dbReference>
<evidence type="ECO:0000256" key="3">
    <source>
        <dbReference type="ARBA" id="ARBA00022737"/>
    </source>
</evidence>
<dbReference type="Gene3D" id="3.80.10.10">
    <property type="entry name" value="Ribonuclease Inhibitor"/>
    <property type="match status" value="1"/>
</dbReference>
<dbReference type="SUPFAM" id="SSF52058">
    <property type="entry name" value="L domain-like"/>
    <property type="match status" value="1"/>
</dbReference>
<dbReference type="InterPro" id="IPR032675">
    <property type="entry name" value="LRR_dom_sf"/>
</dbReference>
<sequence>MAFTRPFLNQPTQTKPFTRANMRTSFLSILSIFLFLSLPSLSLSERCNPKDKKVLLQIKKDLGNPYHLASWDPKRDCCDWYVVECDPNTNRINALTVFQANISGQIPAAVADLPYLETLVFRHITNLTGTIPEAISKLVRLKMLRLSWTNLTGPVPASLSNLKNLTFLELNYNQLTGSIPPQLAQLTNLGAIRLDRNRFTGEIPEEFGKWTGSIPDLYLSHNQLTGSIPKSLGNMNFSTIDLSRNKLVGDISFMFGKNKSTQSADYSRNMFEFDFSKVEEFPASLVSLDLNHNKIMGSIPASLTKVDDLRALNVSYNRLCGKIPTGGNLQSFDVYSYLHDKCLCGAPLPACK</sequence>
<protein>
    <recommendedName>
        <fullName evidence="9">Polygalacturonase-inhibiting protein</fullName>
    </recommendedName>
</protein>
<evidence type="ECO:0000256" key="2">
    <source>
        <dbReference type="ARBA" id="ARBA00022614"/>
    </source>
</evidence>
<proteinExistence type="inferred from homology"/>
<gene>
    <name evidence="7" type="ORF">RJ639_025335</name>
</gene>
<keyword evidence="2" id="KW-0433">Leucine-rich repeat</keyword>
<evidence type="ECO:0000256" key="1">
    <source>
        <dbReference type="ARBA" id="ARBA00004196"/>
    </source>
</evidence>
<dbReference type="InterPro" id="IPR051848">
    <property type="entry name" value="PGIP"/>
</dbReference>
<reference evidence="7" key="1">
    <citation type="submission" date="2022-12" db="EMBL/GenBank/DDBJ databases">
        <title>Draft genome assemblies for two species of Escallonia (Escalloniales).</title>
        <authorList>
            <person name="Chanderbali A."/>
            <person name="Dervinis C."/>
            <person name="Anghel I."/>
            <person name="Soltis D."/>
            <person name="Soltis P."/>
            <person name="Zapata F."/>
        </authorList>
    </citation>
    <scope>NUCLEOTIDE SEQUENCE</scope>
    <source>
        <strain evidence="7">UCBG64.0493</strain>
        <tissue evidence="7">Leaf</tissue>
    </source>
</reference>
<comment type="caution">
    <text evidence="7">The sequence shown here is derived from an EMBL/GenBank/DDBJ whole genome shotgun (WGS) entry which is preliminary data.</text>
</comment>
<dbReference type="InterPro" id="IPR057013">
    <property type="entry name" value="LRR_ComC"/>
</dbReference>
<dbReference type="AlphaFoldDB" id="A0AA88RV68"/>
<evidence type="ECO:0008006" key="9">
    <source>
        <dbReference type="Google" id="ProtNLM"/>
    </source>
</evidence>
<dbReference type="Proteomes" id="UP001188597">
    <property type="component" value="Unassembled WGS sequence"/>
</dbReference>
<evidence type="ECO:0000259" key="5">
    <source>
        <dbReference type="Pfam" id="PF08263"/>
    </source>
</evidence>
<dbReference type="EMBL" id="JAVXUP010004612">
    <property type="protein sequence ID" value="KAK2996888.1"/>
    <property type="molecule type" value="Genomic_DNA"/>
</dbReference>
<evidence type="ECO:0000313" key="7">
    <source>
        <dbReference type="EMBL" id="KAK2996888.1"/>
    </source>
</evidence>
<dbReference type="InterPro" id="IPR001611">
    <property type="entry name" value="Leu-rich_rpt"/>
</dbReference>
<organism evidence="7 8">
    <name type="scientific">Escallonia herrerae</name>
    <dbReference type="NCBI Taxonomy" id="1293975"/>
    <lineage>
        <taxon>Eukaryota</taxon>
        <taxon>Viridiplantae</taxon>
        <taxon>Streptophyta</taxon>
        <taxon>Embryophyta</taxon>
        <taxon>Tracheophyta</taxon>
        <taxon>Spermatophyta</taxon>
        <taxon>Magnoliopsida</taxon>
        <taxon>eudicotyledons</taxon>
        <taxon>Gunneridae</taxon>
        <taxon>Pentapetalae</taxon>
        <taxon>asterids</taxon>
        <taxon>campanulids</taxon>
        <taxon>Escalloniales</taxon>
        <taxon>Escalloniaceae</taxon>
        <taxon>Escallonia</taxon>
    </lineage>
</organism>
<name>A0AA88RV68_9ASTE</name>
<feature type="domain" description="EGF-like" evidence="6">
    <location>
        <begin position="135"/>
        <end position="238"/>
    </location>
</feature>
<dbReference type="Pfam" id="PF08263">
    <property type="entry name" value="LRRNT_2"/>
    <property type="match status" value="1"/>
</dbReference>
<evidence type="ECO:0000259" key="6">
    <source>
        <dbReference type="Pfam" id="PF24141"/>
    </source>
</evidence>
<dbReference type="Pfam" id="PF24141">
    <property type="entry name" value="LRR_ComC"/>
    <property type="match status" value="1"/>
</dbReference>
<keyword evidence="8" id="KW-1185">Reference proteome</keyword>
<comment type="subcellular location">
    <subcellularLocation>
        <location evidence="1">Cell envelope</location>
    </subcellularLocation>
</comment>
<evidence type="ECO:0000256" key="4">
    <source>
        <dbReference type="ARBA" id="ARBA00038043"/>
    </source>
</evidence>
<accession>A0AA88RV68</accession>
<comment type="similarity">
    <text evidence="4">Belongs to the polygalacturonase-inhibiting protein family.</text>
</comment>
<dbReference type="InterPro" id="IPR013210">
    <property type="entry name" value="LRR_N_plant-typ"/>
</dbReference>
<feature type="domain" description="Leucine-rich repeat-containing N-terminal plant-type" evidence="5">
    <location>
        <begin position="49"/>
        <end position="86"/>
    </location>
</feature>
<dbReference type="Pfam" id="PF00560">
    <property type="entry name" value="LRR_1"/>
    <property type="match status" value="1"/>
</dbReference>